<organism evidence="1 2">
    <name type="scientific">Streptomyces cavourensis</name>
    <dbReference type="NCBI Taxonomy" id="67258"/>
    <lineage>
        <taxon>Bacteria</taxon>
        <taxon>Bacillati</taxon>
        <taxon>Actinomycetota</taxon>
        <taxon>Actinomycetes</taxon>
        <taxon>Kitasatosporales</taxon>
        <taxon>Streptomycetaceae</taxon>
        <taxon>Streptomyces</taxon>
    </lineage>
</organism>
<dbReference type="EMBL" id="CP101398">
    <property type="protein sequence ID" value="UTR83581.1"/>
    <property type="molecule type" value="Genomic_DNA"/>
</dbReference>
<keyword evidence="1" id="KW-0614">Plasmid</keyword>
<sequence>MSTHNAHAADQQLNASQLLGCTVVLVCRALADRYERFLLNKDTRDRLDHHVRVLLLAHGPEGRAEIVTVLSLEHAL</sequence>
<name>A0ABY5FIN8_9ACTN</name>
<dbReference type="RefSeq" id="WP_255240270.1">
    <property type="nucleotide sequence ID" value="NZ_CP101398.1"/>
</dbReference>
<proteinExistence type="predicted"/>
<evidence type="ECO:0000313" key="1">
    <source>
        <dbReference type="EMBL" id="UTR83581.1"/>
    </source>
</evidence>
<accession>A0ABY5FIN8</accession>
<evidence type="ECO:0000313" key="2">
    <source>
        <dbReference type="Proteomes" id="UP001058236"/>
    </source>
</evidence>
<reference evidence="1" key="1">
    <citation type="submission" date="2022-07" db="EMBL/GenBank/DDBJ databases">
        <title>Genomic of Streptomyces cavourensis F2.</title>
        <authorList>
            <person name="Hu S."/>
            <person name="Liang W."/>
        </authorList>
    </citation>
    <scope>NUCLEOTIDE SEQUENCE</scope>
    <source>
        <strain evidence="1">F2</strain>
        <plasmid evidence="1">unnamed</plasmid>
    </source>
</reference>
<protein>
    <submittedName>
        <fullName evidence="1">Uncharacterized protein</fullName>
    </submittedName>
</protein>
<gene>
    <name evidence="1" type="ORF">NLU04_34270</name>
</gene>
<keyword evidence="2" id="KW-1185">Reference proteome</keyword>
<geneLocation type="plasmid" evidence="1 2">
    <name>unnamed</name>
</geneLocation>
<dbReference type="Proteomes" id="UP001058236">
    <property type="component" value="Plasmid unnamed"/>
</dbReference>